<organism evidence="1">
    <name type="scientific">marine sediment metagenome</name>
    <dbReference type="NCBI Taxonomy" id="412755"/>
    <lineage>
        <taxon>unclassified sequences</taxon>
        <taxon>metagenomes</taxon>
        <taxon>ecological metagenomes</taxon>
    </lineage>
</organism>
<reference evidence="1" key="1">
    <citation type="journal article" date="2014" name="Front. Microbiol.">
        <title>High frequency of phylogenetically diverse reductive dehalogenase-homologous genes in deep subseafloor sedimentary metagenomes.</title>
        <authorList>
            <person name="Kawai M."/>
            <person name="Futagami T."/>
            <person name="Toyoda A."/>
            <person name="Takaki Y."/>
            <person name="Nishi S."/>
            <person name="Hori S."/>
            <person name="Arai W."/>
            <person name="Tsubouchi T."/>
            <person name="Morono Y."/>
            <person name="Uchiyama I."/>
            <person name="Ito T."/>
            <person name="Fujiyama A."/>
            <person name="Inagaki F."/>
            <person name="Takami H."/>
        </authorList>
    </citation>
    <scope>NUCLEOTIDE SEQUENCE</scope>
    <source>
        <strain evidence="1">Expedition CK06-06</strain>
    </source>
</reference>
<dbReference type="EMBL" id="BART01011894">
    <property type="protein sequence ID" value="GAG89405.1"/>
    <property type="molecule type" value="Genomic_DNA"/>
</dbReference>
<evidence type="ECO:0000313" key="1">
    <source>
        <dbReference type="EMBL" id="GAG89405.1"/>
    </source>
</evidence>
<gene>
    <name evidence="1" type="ORF">S01H4_25096</name>
</gene>
<comment type="caution">
    <text evidence="1">The sequence shown here is derived from an EMBL/GenBank/DDBJ whole genome shotgun (WGS) entry which is preliminary data.</text>
</comment>
<dbReference type="AlphaFoldDB" id="X1B330"/>
<proteinExistence type="predicted"/>
<name>X1B330_9ZZZZ</name>
<accession>X1B330</accession>
<feature type="non-terminal residue" evidence="1">
    <location>
        <position position="1"/>
    </location>
</feature>
<sequence>KELQNLQDLLESIDQSPVNQSGSEIEWSYFCLHARGHMCCIQKKKLADIM</sequence>
<protein>
    <submittedName>
        <fullName evidence="1">Uncharacterized protein</fullName>
    </submittedName>
</protein>